<proteinExistence type="predicted"/>
<dbReference type="EMBL" id="JAUCGM010000399">
    <property type="protein sequence ID" value="MDM8563006.1"/>
    <property type="molecule type" value="Genomic_DNA"/>
</dbReference>
<gene>
    <name evidence="1" type="ORF">QUF54_06610</name>
</gene>
<sequence length="50" mass="5709">MNSYAIALTHHGLVEKAFEMFERSLQVDANNTITLNSYSKALAYKGRFQK</sequence>
<comment type="caution">
    <text evidence="1">The sequence shown here is derived from an EMBL/GenBank/DDBJ whole genome shotgun (WGS) entry which is preliminary data.</text>
</comment>
<dbReference type="Proteomes" id="UP001171945">
    <property type="component" value="Unassembled WGS sequence"/>
</dbReference>
<accession>A0ABT7VTV1</accession>
<name>A0ABT7VTV1_9GAMM</name>
<reference evidence="1" key="1">
    <citation type="submission" date="2023-06" db="EMBL/GenBank/DDBJ databases">
        <title>Uncultivated large filamentous bacteria from sulfidic sediments reveal new species and different genomic features in energy metabolism and defense.</title>
        <authorList>
            <person name="Fonseca A."/>
        </authorList>
    </citation>
    <scope>NUCLEOTIDE SEQUENCE</scope>
    <source>
        <strain evidence="1">HSG4</strain>
    </source>
</reference>
<organism evidence="1 2">
    <name type="scientific">Candidatus Marithioploca araucensis</name>
    <dbReference type="NCBI Taxonomy" id="70273"/>
    <lineage>
        <taxon>Bacteria</taxon>
        <taxon>Pseudomonadati</taxon>
        <taxon>Pseudomonadota</taxon>
        <taxon>Gammaproteobacteria</taxon>
        <taxon>Thiotrichales</taxon>
        <taxon>Thiotrichaceae</taxon>
        <taxon>Candidatus Marithioploca</taxon>
    </lineage>
</organism>
<evidence type="ECO:0000313" key="1">
    <source>
        <dbReference type="EMBL" id="MDM8563006.1"/>
    </source>
</evidence>
<evidence type="ECO:0000313" key="2">
    <source>
        <dbReference type="Proteomes" id="UP001171945"/>
    </source>
</evidence>
<dbReference type="SUPFAM" id="SSF48452">
    <property type="entry name" value="TPR-like"/>
    <property type="match status" value="1"/>
</dbReference>
<protein>
    <submittedName>
        <fullName evidence="1">Uncharacterized protein</fullName>
    </submittedName>
</protein>
<keyword evidence="2" id="KW-1185">Reference proteome</keyword>
<dbReference type="Gene3D" id="1.25.40.10">
    <property type="entry name" value="Tetratricopeptide repeat domain"/>
    <property type="match status" value="1"/>
</dbReference>
<dbReference type="InterPro" id="IPR011990">
    <property type="entry name" value="TPR-like_helical_dom_sf"/>
</dbReference>